<sequence length="67" mass="8247">MWDGLLNLFDRKIIHGNLHLASYISNIYKYLSLVYIFVRILIIFSYHFLIVIKRLYFPNFWDLNLQH</sequence>
<keyword evidence="1" id="KW-0472">Membrane</keyword>
<dbReference type="AlphaFoldDB" id="A0A059C978"/>
<accession>A0A059C978</accession>
<dbReference type="EMBL" id="KK198757">
    <property type="protein sequence ID" value="KCW74756.1"/>
    <property type="molecule type" value="Genomic_DNA"/>
</dbReference>
<dbReference type="Gramene" id="KCW74756">
    <property type="protein sequence ID" value="KCW74756"/>
    <property type="gene ID" value="EUGRSUZ_E03483"/>
</dbReference>
<keyword evidence="1" id="KW-0812">Transmembrane</keyword>
<gene>
    <name evidence="2" type="ORF">EUGRSUZ_E03483</name>
</gene>
<organism evidence="2">
    <name type="scientific">Eucalyptus grandis</name>
    <name type="common">Flooded gum</name>
    <dbReference type="NCBI Taxonomy" id="71139"/>
    <lineage>
        <taxon>Eukaryota</taxon>
        <taxon>Viridiplantae</taxon>
        <taxon>Streptophyta</taxon>
        <taxon>Embryophyta</taxon>
        <taxon>Tracheophyta</taxon>
        <taxon>Spermatophyta</taxon>
        <taxon>Magnoliopsida</taxon>
        <taxon>eudicotyledons</taxon>
        <taxon>Gunneridae</taxon>
        <taxon>Pentapetalae</taxon>
        <taxon>rosids</taxon>
        <taxon>malvids</taxon>
        <taxon>Myrtales</taxon>
        <taxon>Myrtaceae</taxon>
        <taxon>Myrtoideae</taxon>
        <taxon>Eucalypteae</taxon>
        <taxon>Eucalyptus</taxon>
    </lineage>
</organism>
<reference evidence="2" key="1">
    <citation type="submission" date="2013-07" db="EMBL/GenBank/DDBJ databases">
        <title>The genome of Eucalyptus grandis.</title>
        <authorList>
            <person name="Schmutz J."/>
            <person name="Hayes R."/>
            <person name="Myburg A."/>
            <person name="Tuskan G."/>
            <person name="Grattapaglia D."/>
            <person name="Rokhsar D.S."/>
        </authorList>
    </citation>
    <scope>NUCLEOTIDE SEQUENCE</scope>
    <source>
        <tissue evidence="2">Leaf extractions</tissue>
    </source>
</reference>
<protein>
    <submittedName>
        <fullName evidence="2">Uncharacterized protein</fullName>
    </submittedName>
</protein>
<keyword evidence="1" id="KW-1133">Transmembrane helix</keyword>
<evidence type="ECO:0000256" key="1">
    <source>
        <dbReference type="SAM" id="Phobius"/>
    </source>
</evidence>
<feature type="transmembrane region" description="Helical" evidence="1">
    <location>
        <begin position="30"/>
        <end position="52"/>
    </location>
</feature>
<evidence type="ECO:0000313" key="2">
    <source>
        <dbReference type="EMBL" id="KCW74756.1"/>
    </source>
</evidence>
<dbReference type="InParanoid" id="A0A059C978"/>
<proteinExistence type="predicted"/>
<name>A0A059C978_EUCGR</name>